<evidence type="ECO:0000256" key="1">
    <source>
        <dbReference type="ARBA" id="ARBA00004651"/>
    </source>
</evidence>
<evidence type="ECO:0000313" key="9">
    <source>
        <dbReference type="Proteomes" id="UP000199632"/>
    </source>
</evidence>
<proteinExistence type="predicted"/>
<evidence type="ECO:0000256" key="6">
    <source>
        <dbReference type="SAM" id="Phobius"/>
    </source>
</evidence>
<dbReference type="Proteomes" id="UP000199632">
    <property type="component" value="Unassembled WGS sequence"/>
</dbReference>
<dbReference type="SUPFAM" id="SSF103473">
    <property type="entry name" value="MFS general substrate transporter"/>
    <property type="match status" value="1"/>
</dbReference>
<evidence type="ECO:0000313" key="8">
    <source>
        <dbReference type="EMBL" id="SDZ48244.1"/>
    </source>
</evidence>
<dbReference type="InterPro" id="IPR020846">
    <property type="entry name" value="MFS_dom"/>
</dbReference>
<organism evidence="8 9">
    <name type="scientific">Asanoa ishikariensis</name>
    <dbReference type="NCBI Taxonomy" id="137265"/>
    <lineage>
        <taxon>Bacteria</taxon>
        <taxon>Bacillati</taxon>
        <taxon>Actinomycetota</taxon>
        <taxon>Actinomycetes</taxon>
        <taxon>Micromonosporales</taxon>
        <taxon>Micromonosporaceae</taxon>
        <taxon>Asanoa</taxon>
    </lineage>
</organism>
<reference evidence="9" key="1">
    <citation type="submission" date="2016-10" db="EMBL/GenBank/DDBJ databases">
        <authorList>
            <person name="Varghese N."/>
            <person name="Submissions S."/>
        </authorList>
    </citation>
    <scope>NUCLEOTIDE SEQUENCE [LARGE SCALE GENOMIC DNA]</scope>
    <source>
        <strain evidence="9">DSM 44718</strain>
    </source>
</reference>
<feature type="transmembrane region" description="Helical" evidence="6">
    <location>
        <begin position="28"/>
        <end position="49"/>
    </location>
</feature>
<feature type="transmembrane region" description="Helical" evidence="6">
    <location>
        <begin position="271"/>
        <end position="292"/>
    </location>
</feature>
<evidence type="ECO:0000256" key="2">
    <source>
        <dbReference type="ARBA" id="ARBA00022475"/>
    </source>
</evidence>
<dbReference type="PROSITE" id="PS50850">
    <property type="entry name" value="MFS"/>
    <property type="match status" value="1"/>
</dbReference>
<sequence>MAATGSRLADEAAAVAVALHVVARTGDAGLAGLVVAAFALPTLVTGPVLGALLDRLRAPRALFLANQLALATALAGILLLAGRAPGAALVGFGLLAGLTAPILTGGYSALVPRTGERRLARAAGRAGDGWAAGHALDAASYDVAGLGGPALVAVVASLAGAGPALAATAAVAVAGLALVAAAPMPGPTVDPGKPAAPHEGLVLLWQVPELRATTAATTIGFAAQGLLPVTFPLLALHFGHPAGHGAWFLTALSAGSLVGALASARLLTRYAPVPVLAAALAVLGLALTGIAATPTLPLALAVALVGGVATGPMLAATLAVRQRSVPSGRYGQVVATAASIKVGAYALGAAATGPVTAWLPPRGVLLLVGVAQLAALLPLARAARPTAPLSAIPRTPGSVSA</sequence>
<feature type="transmembrane region" description="Helical" evidence="6">
    <location>
        <begin position="298"/>
        <end position="320"/>
    </location>
</feature>
<protein>
    <recommendedName>
        <fullName evidence="7">Major facilitator superfamily (MFS) profile domain-containing protein</fullName>
    </recommendedName>
</protein>
<feature type="transmembrane region" description="Helical" evidence="6">
    <location>
        <begin position="61"/>
        <end position="81"/>
    </location>
</feature>
<keyword evidence="9" id="KW-1185">Reference proteome</keyword>
<dbReference type="InterPro" id="IPR011701">
    <property type="entry name" value="MFS"/>
</dbReference>
<keyword evidence="3 6" id="KW-0812">Transmembrane</keyword>
<feature type="transmembrane region" description="Helical" evidence="6">
    <location>
        <begin position="245"/>
        <end position="264"/>
    </location>
</feature>
<dbReference type="PANTHER" id="PTHR23513">
    <property type="entry name" value="INTEGRAL MEMBRANE EFFLUX PROTEIN-RELATED"/>
    <property type="match status" value="1"/>
</dbReference>
<dbReference type="InterPro" id="IPR036259">
    <property type="entry name" value="MFS_trans_sf"/>
</dbReference>
<dbReference type="Pfam" id="PF07690">
    <property type="entry name" value="MFS_1"/>
    <property type="match status" value="1"/>
</dbReference>
<feature type="domain" description="Major facilitator superfamily (MFS) profile" evidence="7">
    <location>
        <begin position="209"/>
        <end position="401"/>
    </location>
</feature>
<keyword evidence="2" id="KW-1003">Cell membrane</keyword>
<name>A0A1H3TDD3_9ACTN</name>
<evidence type="ECO:0000259" key="7">
    <source>
        <dbReference type="PROSITE" id="PS50850"/>
    </source>
</evidence>
<dbReference type="AlphaFoldDB" id="A0A1H3TDD3"/>
<dbReference type="GO" id="GO:0005886">
    <property type="term" value="C:plasma membrane"/>
    <property type="evidence" value="ECO:0007669"/>
    <property type="project" value="UniProtKB-SubCell"/>
</dbReference>
<dbReference type="EMBL" id="FNQB01000003">
    <property type="protein sequence ID" value="SDZ48244.1"/>
    <property type="molecule type" value="Genomic_DNA"/>
</dbReference>
<keyword evidence="4 6" id="KW-1133">Transmembrane helix</keyword>
<keyword evidence="5 6" id="KW-0472">Membrane</keyword>
<dbReference type="PANTHER" id="PTHR23513:SF11">
    <property type="entry name" value="STAPHYLOFERRIN A TRANSPORTER"/>
    <property type="match status" value="1"/>
</dbReference>
<evidence type="ECO:0000256" key="4">
    <source>
        <dbReference type="ARBA" id="ARBA00022989"/>
    </source>
</evidence>
<gene>
    <name evidence="8" type="ORF">SAMN05421684_5558</name>
</gene>
<feature type="transmembrane region" description="Helical" evidence="6">
    <location>
        <begin position="87"/>
        <end position="111"/>
    </location>
</feature>
<dbReference type="GO" id="GO:0022857">
    <property type="term" value="F:transmembrane transporter activity"/>
    <property type="evidence" value="ECO:0007669"/>
    <property type="project" value="InterPro"/>
</dbReference>
<comment type="subcellular location">
    <subcellularLocation>
        <location evidence="1">Cell membrane</location>
        <topology evidence="1">Multi-pass membrane protein</topology>
    </subcellularLocation>
</comment>
<evidence type="ECO:0000256" key="5">
    <source>
        <dbReference type="ARBA" id="ARBA00023136"/>
    </source>
</evidence>
<evidence type="ECO:0000256" key="3">
    <source>
        <dbReference type="ARBA" id="ARBA00022692"/>
    </source>
</evidence>
<dbReference type="Gene3D" id="1.20.1250.20">
    <property type="entry name" value="MFS general substrate transporter like domains"/>
    <property type="match status" value="1"/>
</dbReference>
<dbReference type="STRING" id="137265.SAMN05421684_5558"/>
<accession>A0A1H3TDD3</accession>